<keyword evidence="4" id="KW-1185">Reference proteome</keyword>
<dbReference type="SUPFAM" id="SSF50952">
    <property type="entry name" value="Soluble quinoprotein glucose dehydrogenase"/>
    <property type="match status" value="1"/>
</dbReference>
<dbReference type="InterPro" id="IPR012938">
    <property type="entry name" value="Glc/Sorbosone_DH"/>
</dbReference>
<dbReference type="STRING" id="31958.SD37_26660"/>
<dbReference type="PANTHER" id="PTHR19328:SF13">
    <property type="entry name" value="HIPL1 PROTEIN"/>
    <property type="match status" value="1"/>
</dbReference>
<name>A0A193CCH1_AMYOR</name>
<dbReference type="EMBL" id="CP016174">
    <property type="protein sequence ID" value="ANN22053.1"/>
    <property type="molecule type" value="Genomic_DNA"/>
</dbReference>
<dbReference type="InterPro" id="IPR013783">
    <property type="entry name" value="Ig-like_fold"/>
</dbReference>
<gene>
    <name evidence="3" type="ORF">SD37_26660</name>
</gene>
<dbReference type="InterPro" id="IPR011041">
    <property type="entry name" value="Quinoprot_gluc/sorb_DH_b-prop"/>
</dbReference>
<dbReference type="GO" id="GO:0005975">
    <property type="term" value="P:carbohydrate metabolic process"/>
    <property type="evidence" value="ECO:0007669"/>
    <property type="project" value="UniProtKB-ARBA"/>
</dbReference>
<dbReference type="InterPro" id="IPR035986">
    <property type="entry name" value="PKD_dom_sf"/>
</dbReference>
<dbReference type="KEGG" id="aori:SD37_26660"/>
<organism evidence="3 4">
    <name type="scientific">Amycolatopsis orientalis</name>
    <name type="common">Nocardia orientalis</name>
    <dbReference type="NCBI Taxonomy" id="31958"/>
    <lineage>
        <taxon>Bacteria</taxon>
        <taxon>Bacillati</taxon>
        <taxon>Actinomycetota</taxon>
        <taxon>Actinomycetes</taxon>
        <taxon>Pseudonocardiales</taxon>
        <taxon>Pseudonocardiaceae</taxon>
        <taxon>Amycolatopsis</taxon>
    </lineage>
</organism>
<proteinExistence type="predicted"/>
<reference evidence="3 4" key="1">
    <citation type="journal article" date="2015" name="Genome Announc.">
        <title>Draft Genome Sequence of Norvancomycin-Producing Strain Amycolatopsis orientalis CPCC200066.</title>
        <authorList>
            <person name="Lei X."/>
            <person name="Yuan F."/>
            <person name="Shi Y."/>
            <person name="Li X."/>
            <person name="Wang L."/>
            <person name="Hong B."/>
        </authorList>
    </citation>
    <scope>NUCLEOTIDE SEQUENCE [LARGE SCALE GENOMIC DNA]</scope>
    <source>
        <strain evidence="3 4">B-37</strain>
    </source>
</reference>
<dbReference type="eggNOG" id="COG2133">
    <property type="taxonomic scope" value="Bacteria"/>
</dbReference>
<evidence type="ECO:0000259" key="2">
    <source>
        <dbReference type="SMART" id="SM00089"/>
    </source>
</evidence>
<dbReference type="CDD" id="cd00146">
    <property type="entry name" value="PKD"/>
    <property type="match status" value="1"/>
</dbReference>
<evidence type="ECO:0000313" key="4">
    <source>
        <dbReference type="Proteomes" id="UP000093695"/>
    </source>
</evidence>
<dbReference type="eggNOG" id="COG3291">
    <property type="taxonomic scope" value="Bacteria"/>
</dbReference>
<feature type="domain" description="PKD/Chitinase" evidence="2">
    <location>
        <begin position="456"/>
        <end position="542"/>
    </location>
</feature>
<dbReference type="Gene3D" id="2.60.40.10">
    <property type="entry name" value="Immunoglobulins"/>
    <property type="match status" value="1"/>
</dbReference>
<dbReference type="PANTHER" id="PTHR19328">
    <property type="entry name" value="HEDGEHOG-INTERACTING PROTEIN"/>
    <property type="match status" value="1"/>
</dbReference>
<protein>
    <submittedName>
        <fullName evidence="3">Sugar dehydrogenase</fullName>
    </submittedName>
</protein>
<dbReference type="Pfam" id="PF07995">
    <property type="entry name" value="GSDH"/>
    <property type="match status" value="2"/>
</dbReference>
<dbReference type="Gene3D" id="2.120.10.30">
    <property type="entry name" value="TolB, C-terminal domain"/>
    <property type="match status" value="1"/>
</dbReference>
<accession>A0A193CCH1</accession>
<dbReference type="SMART" id="SM00089">
    <property type="entry name" value="PKD"/>
    <property type="match status" value="1"/>
</dbReference>
<dbReference type="AlphaFoldDB" id="A0A193CCH1"/>
<sequence length="734" mass="77714">MRPAEARHEPTSALPPGFAQQTVVSGLTEPTAVAFAPDGKTFIAEKSGIIRVRDSVDATTGKVFADLRTEVFDGWDRGLIGLAVHPKFPQQPYVYALYTHDAPPGETAPKWNDKCPSPPGYTEDGCVVTNRIVKLTMGADGIAGAPETLVSGWCQQYPSHTADTLAFGPDGLLYASAGEGASFNFVDYGQQKNPCADPPGGAGTNLTIPDARGGSLRSQSPRRPGGEPMVLNGTVIRVDPLTGQGVPGNPYASSTDENARRIVAYGMRNPFRFTLRPQTGEVWLGDVGETLADEINRFTPDPAKAPNMGWPCFEGKDPHPGWKAAGLKLCESLYAEGGDHKPVLQYAGGAKVSPDDTCPNTSGASLSGFAFADGQTLPEPYRNSLFFSDSTRGCIWVMGKDAQGAPDPAKVTTFASGLGVPVQLAFGPGGGLYYVSVDTGELRRITYDNDPNVAPKAVIKARPTAGRSPLFVRFDGRGSTDPEGARLRYEWDLDGDGQFDDARGPVTSWVYLKKQFVRPALKVTDPGGKSSTAKVDVVVDNAPPPEPVPVITTPAPTLTWQVGQRVSFSGGASDPQDGALPASALDWKLTMRHCAGDGHCHSHDIETFAGTASGEFAAPDHPYPSHLELTLSATDSDGNVSTKTVELQPQTVDVTFKSDPPGIGVTVGNYGVVTDSTVKVIVGTALSVSAAGKIEIPPYELVFDKWGDGAGASRIIKAPEQPATYTVYYRVCPC</sequence>
<feature type="region of interest" description="Disordered" evidence="1">
    <location>
        <begin position="209"/>
        <end position="230"/>
    </location>
</feature>
<dbReference type="InterPro" id="IPR022409">
    <property type="entry name" value="PKD/Chitinase_dom"/>
</dbReference>
<dbReference type="Proteomes" id="UP000093695">
    <property type="component" value="Chromosome"/>
</dbReference>
<dbReference type="SUPFAM" id="SSF49299">
    <property type="entry name" value="PKD domain"/>
    <property type="match status" value="1"/>
</dbReference>
<evidence type="ECO:0000256" key="1">
    <source>
        <dbReference type="SAM" id="MobiDB-lite"/>
    </source>
</evidence>
<dbReference type="InterPro" id="IPR011042">
    <property type="entry name" value="6-blade_b-propeller_TolB-like"/>
</dbReference>
<evidence type="ECO:0000313" key="3">
    <source>
        <dbReference type="EMBL" id="ANN22053.1"/>
    </source>
</evidence>